<evidence type="ECO:0000313" key="2">
    <source>
        <dbReference type="Proteomes" id="UP000642571"/>
    </source>
</evidence>
<sequence>MVNNVLWTGGWDSTFRVLNLVLDKKKTIQPYYVNDPVRPSTEMEKKTMDKIRKLMIEFDPSAKERILETIYIKKEEIPENESITTEYKKLANSSWRLGDQYDWLPRYVAASSITNLELSVHNGDKAQKMIDQDVEKVEDGDDSYYRLVDNPSQPEFCIFSYFRFPIIDITKLGMEEVAKKGGYDHIMEETWFCHTPRKDGKSCGLCNPCKAAADEGLARRVTTPTKVDKAKYFLFKVKRRIKKSL</sequence>
<proteinExistence type="predicted"/>
<dbReference type="Gene3D" id="3.40.50.620">
    <property type="entry name" value="HUPs"/>
    <property type="match status" value="1"/>
</dbReference>
<name>A0ABQ1QKX0_9BACI</name>
<reference evidence="2" key="1">
    <citation type="journal article" date="2019" name="Int. J. Syst. Evol. Microbiol.">
        <title>The Global Catalogue of Microorganisms (GCM) 10K type strain sequencing project: providing services to taxonomists for standard genome sequencing and annotation.</title>
        <authorList>
            <consortium name="The Broad Institute Genomics Platform"/>
            <consortium name="The Broad Institute Genome Sequencing Center for Infectious Disease"/>
            <person name="Wu L."/>
            <person name="Ma J."/>
        </authorList>
    </citation>
    <scope>NUCLEOTIDE SEQUENCE [LARGE SCALE GENOMIC DNA]</scope>
    <source>
        <strain evidence="2">CGMCC 1.15353</strain>
    </source>
</reference>
<keyword evidence="2" id="KW-1185">Reference proteome</keyword>
<dbReference type="EMBL" id="BMIN01000027">
    <property type="protein sequence ID" value="GGD28458.1"/>
    <property type="molecule type" value="Genomic_DNA"/>
</dbReference>
<evidence type="ECO:0000313" key="1">
    <source>
        <dbReference type="EMBL" id="GGD28458.1"/>
    </source>
</evidence>
<organism evidence="1 2">
    <name type="scientific">Pontibacillus salipaludis</name>
    <dbReference type="NCBI Taxonomy" id="1697394"/>
    <lineage>
        <taxon>Bacteria</taxon>
        <taxon>Bacillati</taxon>
        <taxon>Bacillota</taxon>
        <taxon>Bacilli</taxon>
        <taxon>Bacillales</taxon>
        <taxon>Bacillaceae</taxon>
        <taxon>Pontibacillus</taxon>
    </lineage>
</organism>
<protein>
    <recommendedName>
        <fullName evidence="3">7-cyano-7-deazaguanine synthase</fullName>
    </recommendedName>
</protein>
<dbReference type="InterPro" id="IPR014729">
    <property type="entry name" value="Rossmann-like_a/b/a_fold"/>
</dbReference>
<evidence type="ECO:0008006" key="3">
    <source>
        <dbReference type="Google" id="ProtNLM"/>
    </source>
</evidence>
<comment type="caution">
    <text evidence="1">The sequence shown here is derived from an EMBL/GenBank/DDBJ whole genome shotgun (WGS) entry which is preliminary data.</text>
</comment>
<dbReference type="RefSeq" id="WP_188656096.1">
    <property type="nucleotide sequence ID" value="NZ_BMIN01000027.1"/>
</dbReference>
<accession>A0ABQ1QKX0</accession>
<gene>
    <name evidence="1" type="ORF">GCM10011389_40000</name>
</gene>
<dbReference type="Proteomes" id="UP000642571">
    <property type="component" value="Unassembled WGS sequence"/>
</dbReference>